<name>A0AAU7PUX2_9FIRM</name>
<evidence type="ECO:0000313" key="1">
    <source>
        <dbReference type="EMBL" id="XBS56183.1"/>
    </source>
</evidence>
<gene>
    <name evidence="1" type="ORF">ABFV83_10475</name>
</gene>
<dbReference type="RefSeq" id="WP_349948810.1">
    <property type="nucleotide sequence ID" value="NZ_CP157940.1"/>
</dbReference>
<proteinExistence type="predicted"/>
<sequence length="90" mass="10466">MMFDQDIYEELEIEFERNNIMEDVDEVLLDLAEAIADRGIMDKELILTESYGKVQIQVTGVCSEEEGEANVLIKQVRIGKKEFEINDYFL</sequence>
<protein>
    <submittedName>
        <fullName evidence="1">U-box domain-containing protein 56</fullName>
    </submittedName>
</protein>
<accession>A0AAU7PUX2</accession>
<organism evidence="1">
    <name type="scientific">Lacrimispora sp. BS-2</name>
    <dbReference type="NCBI Taxonomy" id="3151850"/>
    <lineage>
        <taxon>Bacteria</taxon>
        <taxon>Bacillati</taxon>
        <taxon>Bacillota</taxon>
        <taxon>Clostridia</taxon>
        <taxon>Lachnospirales</taxon>
        <taxon>Lachnospiraceae</taxon>
        <taxon>Lacrimispora</taxon>
    </lineage>
</organism>
<reference evidence="1" key="1">
    <citation type="submission" date="2024-06" db="EMBL/GenBank/DDBJ databases">
        <title>Lacrimispora cavernae sp. nov., a novel anaerobe isolated from bat guano pile inside a cave.</title>
        <authorList>
            <person name="Miller S.L."/>
            <person name="Lu N."/>
            <person name="King J."/>
            <person name="Sankaranarayanan K."/>
            <person name="Lawson P.A."/>
        </authorList>
    </citation>
    <scope>NUCLEOTIDE SEQUENCE</scope>
    <source>
        <strain evidence="1">BS-2</strain>
    </source>
</reference>
<dbReference type="EMBL" id="CP157940">
    <property type="protein sequence ID" value="XBS56183.1"/>
    <property type="molecule type" value="Genomic_DNA"/>
</dbReference>
<dbReference type="AlphaFoldDB" id="A0AAU7PUX2"/>